<dbReference type="GO" id="GO:0005634">
    <property type="term" value="C:nucleus"/>
    <property type="evidence" value="ECO:0007669"/>
    <property type="project" value="UniProtKB-SubCell"/>
</dbReference>
<feature type="domain" description="C2H2-type" evidence="10">
    <location>
        <begin position="86"/>
        <end position="115"/>
    </location>
</feature>
<evidence type="ECO:0000313" key="11">
    <source>
        <dbReference type="EMBL" id="EDV20571.1"/>
    </source>
</evidence>
<dbReference type="CTD" id="6758147"/>
<organism evidence="11 12">
    <name type="scientific">Trichoplax adhaerens</name>
    <name type="common">Trichoplax reptans</name>
    <dbReference type="NCBI Taxonomy" id="10228"/>
    <lineage>
        <taxon>Eukaryota</taxon>
        <taxon>Metazoa</taxon>
        <taxon>Placozoa</taxon>
        <taxon>Uniplacotomia</taxon>
        <taxon>Trichoplacea</taxon>
        <taxon>Trichoplacidae</taxon>
        <taxon>Trichoplax</taxon>
    </lineage>
</organism>
<evidence type="ECO:0000256" key="5">
    <source>
        <dbReference type="ARBA" id="ARBA00022833"/>
    </source>
</evidence>
<dbReference type="GO" id="GO:0008270">
    <property type="term" value="F:zinc ion binding"/>
    <property type="evidence" value="ECO:0007669"/>
    <property type="project" value="UniProtKB-KW"/>
</dbReference>
<name>B3S9P1_TRIAD</name>
<dbReference type="HOGENOM" id="CLU_1909334_0_0_1"/>
<comment type="subcellular location">
    <subcellularLocation>
        <location evidence="1">Nucleus</location>
    </subcellularLocation>
</comment>
<evidence type="ECO:0000256" key="7">
    <source>
        <dbReference type="ARBA" id="ARBA00023163"/>
    </source>
</evidence>
<evidence type="ECO:0000256" key="8">
    <source>
        <dbReference type="ARBA" id="ARBA00023242"/>
    </source>
</evidence>
<dbReference type="EMBL" id="DS985259">
    <property type="protein sequence ID" value="EDV20571.1"/>
    <property type="molecule type" value="Genomic_DNA"/>
</dbReference>
<dbReference type="PANTHER" id="PTHR14003:SF19">
    <property type="entry name" value="YY2 TRANSCRIPTION FACTOR"/>
    <property type="match status" value="1"/>
</dbReference>
<evidence type="ECO:0000256" key="4">
    <source>
        <dbReference type="ARBA" id="ARBA00022771"/>
    </source>
</evidence>
<dbReference type="PANTHER" id="PTHR14003">
    <property type="entry name" value="TRANSCRIPTIONAL REPRESSOR PROTEIN YY"/>
    <property type="match status" value="1"/>
</dbReference>
<dbReference type="SUPFAM" id="SSF57667">
    <property type="entry name" value="beta-beta-alpha zinc fingers"/>
    <property type="match status" value="2"/>
</dbReference>
<accession>B3S9P1</accession>
<dbReference type="PROSITE" id="PS50157">
    <property type="entry name" value="ZINC_FINGER_C2H2_2"/>
    <property type="match status" value="3"/>
</dbReference>
<keyword evidence="2" id="KW-0479">Metal-binding</keyword>
<dbReference type="RefSeq" id="XP_002116997.1">
    <property type="nucleotide sequence ID" value="XM_002116961.1"/>
</dbReference>
<evidence type="ECO:0000256" key="2">
    <source>
        <dbReference type="ARBA" id="ARBA00022723"/>
    </source>
</evidence>
<protein>
    <recommendedName>
        <fullName evidence="10">C2H2-type domain-containing protein</fullName>
    </recommendedName>
</protein>
<feature type="domain" description="C2H2-type" evidence="10">
    <location>
        <begin position="32"/>
        <end position="61"/>
    </location>
</feature>
<keyword evidence="5" id="KW-0862">Zinc</keyword>
<keyword evidence="4 9" id="KW-0863">Zinc-finger</keyword>
<keyword evidence="8" id="KW-0539">Nucleus</keyword>
<sequence length="133" mass="15700">MYTCSYDGCQKSFQKLAHLTQHSIIHSGERPYSCTFKGCGKTFTRQYHLQRHAILHQTLRPASVCSCGKSFQTEENLEQLNRHNGFTCKHKDCNKTFSTKSKLIRHEKVHQGNLDRYFLILLIYTRIYVYIFF</sequence>
<dbReference type="SMART" id="SM00355">
    <property type="entry name" value="ZnF_C2H2"/>
    <property type="match status" value="3"/>
</dbReference>
<dbReference type="KEGG" id="tad:TRIADDRAFT_31747"/>
<dbReference type="Gene3D" id="3.30.160.60">
    <property type="entry name" value="Classic Zinc Finger"/>
    <property type="match status" value="3"/>
</dbReference>
<dbReference type="GO" id="GO:0006357">
    <property type="term" value="P:regulation of transcription by RNA polymerase II"/>
    <property type="evidence" value="ECO:0007669"/>
    <property type="project" value="UniProtKB-ARBA"/>
</dbReference>
<evidence type="ECO:0000256" key="3">
    <source>
        <dbReference type="ARBA" id="ARBA00022737"/>
    </source>
</evidence>
<dbReference type="eggNOG" id="KOG1721">
    <property type="taxonomic scope" value="Eukaryota"/>
</dbReference>
<dbReference type="InParanoid" id="B3S9P1"/>
<feature type="domain" description="C2H2-type" evidence="10">
    <location>
        <begin position="2"/>
        <end position="31"/>
    </location>
</feature>
<evidence type="ECO:0000256" key="6">
    <source>
        <dbReference type="ARBA" id="ARBA00023015"/>
    </source>
</evidence>
<evidence type="ECO:0000256" key="1">
    <source>
        <dbReference type="ARBA" id="ARBA00004123"/>
    </source>
</evidence>
<evidence type="ECO:0000256" key="9">
    <source>
        <dbReference type="PROSITE-ProRule" id="PRU00042"/>
    </source>
</evidence>
<keyword evidence="7" id="KW-0804">Transcription</keyword>
<dbReference type="GeneID" id="6758147"/>
<dbReference type="AlphaFoldDB" id="B3S9P1"/>
<proteinExistence type="predicted"/>
<dbReference type="InterPro" id="IPR036236">
    <property type="entry name" value="Znf_C2H2_sf"/>
</dbReference>
<gene>
    <name evidence="11" type="ORF">TRIADDRAFT_31747</name>
</gene>
<dbReference type="STRING" id="10228.B3S9P1"/>
<dbReference type="FunFam" id="3.30.160.60:FF:000032">
    <property type="entry name" value="Krueppel-like factor 4"/>
    <property type="match status" value="1"/>
</dbReference>
<evidence type="ECO:0000259" key="10">
    <source>
        <dbReference type="PROSITE" id="PS50157"/>
    </source>
</evidence>
<dbReference type="Proteomes" id="UP000009022">
    <property type="component" value="Unassembled WGS sequence"/>
</dbReference>
<dbReference type="FunFam" id="3.30.160.60:FF:001102">
    <property type="entry name" value="Transcription factor IIIA"/>
    <property type="match status" value="1"/>
</dbReference>
<evidence type="ECO:0000313" key="12">
    <source>
        <dbReference type="Proteomes" id="UP000009022"/>
    </source>
</evidence>
<dbReference type="InterPro" id="IPR013087">
    <property type="entry name" value="Znf_C2H2_type"/>
</dbReference>
<keyword evidence="12" id="KW-1185">Reference proteome</keyword>
<keyword evidence="3" id="KW-0677">Repeat</keyword>
<reference evidence="11 12" key="1">
    <citation type="journal article" date="2008" name="Nature">
        <title>The Trichoplax genome and the nature of placozoans.</title>
        <authorList>
            <person name="Srivastava M."/>
            <person name="Begovic E."/>
            <person name="Chapman J."/>
            <person name="Putnam N.H."/>
            <person name="Hellsten U."/>
            <person name="Kawashima T."/>
            <person name="Kuo A."/>
            <person name="Mitros T."/>
            <person name="Salamov A."/>
            <person name="Carpenter M.L."/>
            <person name="Signorovitch A.Y."/>
            <person name="Moreno M.A."/>
            <person name="Kamm K."/>
            <person name="Grimwood J."/>
            <person name="Schmutz J."/>
            <person name="Shapiro H."/>
            <person name="Grigoriev I.V."/>
            <person name="Buss L.W."/>
            <person name="Schierwater B."/>
            <person name="Dellaporta S.L."/>
            <person name="Rokhsar D.S."/>
        </authorList>
    </citation>
    <scope>NUCLEOTIDE SEQUENCE [LARGE SCALE GENOMIC DNA]</scope>
    <source>
        <strain evidence="11 12">Grell-BS-1999</strain>
    </source>
</reference>
<dbReference type="PROSITE" id="PS00028">
    <property type="entry name" value="ZINC_FINGER_C2H2_1"/>
    <property type="match status" value="3"/>
</dbReference>
<keyword evidence="6" id="KW-0805">Transcription regulation</keyword>
<dbReference type="Pfam" id="PF00096">
    <property type="entry name" value="zf-C2H2"/>
    <property type="match status" value="3"/>
</dbReference>
<dbReference type="PhylomeDB" id="B3S9P1"/>
<dbReference type="OrthoDB" id="8117402at2759"/>